<dbReference type="AlphaFoldDB" id="A0A4Y2J8A9"/>
<accession>A0A4Y2J8A9</accession>
<evidence type="ECO:0000313" key="1">
    <source>
        <dbReference type="EMBL" id="GBM85528.1"/>
    </source>
</evidence>
<dbReference type="Proteomes" id="UP000499080">
    <property type="component" value="Unassembled WGS sequence"/>
</dbReference>
<reference evidence="1 2" key="1">
    <citation type="journal article" date="2019" name="Sci. Rep.">
        <title>Orb-weaving spider Araneus ventricosus genome elucidates the spidroin gene catalogue.</title>
        <authorList>
            <person name="Kono N."/>
            <person name="Nakamura H."/>
            <person name="Ohtoshi R."/>
            <person name="Moran D.A.P."/>
            <person name="Shinohara A."/>
            <person name="Yoshida Y."/>
            <person name="Fujiwara M."/>
            <person name="Mori M."/>
            <person name="Tomita M."/>
            <person name="Arakawa K."/>
        </authorList>
    </citation>
    <scope>NUCLEOTIDE SEQUENCE [LARGE SCALE GENOMIC DNA]</scope>
</reference>
<protein>
    <submittedName>
        <fullName evidence="1">Uncharacterized protein</fullName>
    </submittedName>
</protein>
<comment type="caution">
    <text evidence="1">The sequence shown here is derived from an EMBL/GenBank/DDBJ whole genome shotgun (WGS) entry which is preliminary data.</text>
</comment>
<sequence length="142" mass="15865">MISSKQPYRTFSEIIRFPRVYTNQANIGGLGPFAVPSSAGGRGTPSLTLLHSGDLFPHLIIWARVFNHEEMRTNPSASDKSLKANISLGGVRPCLLVEEEVLFRIEMRYGLYSKKRRKIFIGTGSTLRGLSSGILLLFLNRR</sequence>
<keyword evidence="2" id="KW-1185">Reference proteome</keyword>
<gene>
    <name evidence="1" type="ORF">AVEN_53128_1</name>
</gene>
<name>A0A4Y2J8A9_ARAVE</name>
<proteinExistence type="predicted"/>
<dbReference type="EMBL" id="BGPR01003241">
    <property type="protein sequence ID" value="GBM85528.1"/>
    <property type="molecule type" value="Genomic_DNA"/>
</dbReference>
<organism evidence="1 2">
    <name type="scientific">Araneus ventricosus</name>
    <name type="common">Orbweaver spider</name>
    <name type="synonym">Epeira ventricosa</name>
    <dbReference type="NCBI Taxonomy" id="182803"/>
    <lineage>
        <taxon>Eukaryota</taxon>
        <taxon>Metazoa</taxon>
        <taxon>Ecdysozoa</taxon>
        <taxon>Arthropoda</taxon>
        <taxon>Chelicerata</taxon>
        <taxon>Arachnida</taxon>
        <taxon>Araneae</taxon>
        <taxon>Araneomorphae</taxon>
        <taxon>Entelegynae</taxon>
        <taxon>Araneoidea</taxon>
        <taxon>Araneidae</taxon>
        <taxon>Araneus</taxon>
    </lineage>
</organism>
<evidence type="ECO:0000313" key="2">
    <source>
        <dbReference type="Proteomes" id="UP000499080"/>
    </source>
</evidence>